<dbReference type="EMBL" id="CAMXCT010006663">
    <property type="protein sequence ID" value="CAI4017908.1"/>
    <property type="molecule type" value="Genomic_DNA"/>
</dbReference>
<gene>
    <name evidence="1" type="ORF">C1SCF055_LOCUS42517</name>
</gene>
<evidence type="ECO:0000313" key="2">
    <source>
        <dbReference type="EMBL" id="CAL1171283.1"/>
    </source>
</evidence>
<dbReference type="EMBL" id="CAMXCT030006663">
    <property type="protein sequence ID" value="CAL4805220.1"/>
    <property type="molecule type" value="Genomic_DNA"/>
</dbReference>
<proteinExistence type="predicted"/>
<keyword evidence="3" id="KW-1185">Reference proteome</keyword>
<evidence type="ECO:0000313" key="3">
    <source>
        <dbReference type="Proteomes" id="UP001152797"/>
    </source>
</evidence>
<sequence>PLFRGAARLEFCLNPKGERSTFVWEHVALSVAVAFWFATAQAKAGDRRVLAVLRPGVHLWNLAEDWWVDQHGDQTWHVPSNQWRKAARYTDWACESLSGPVGVDDLLGLSGYGGRCCVGQQDEVLDLPEHRAEFLQQVCPQCSFSDEEGSLLLFLFLCRRKKASSGVFTELVAAGPVVVRREDPDQVPSAFPNQNQAPGPSLLRRQQRPAALSVVFVEPPAVVPVASQKGLWRCSPPAWNVCDLRPRQGVCCCCRSAELLRNVYVQRIMVPYRLKEATWVCGSCLQHLATGNAGWLQDLDAYDELLWPKRFQEQSEGRWAKTVAVRKRRACSSGKFGGDFGGMLAGNFANNARSDAIYGTVGAVFCFRIDGCCCDVFPYQCNQSLRAFLIIILLAACQREHVPASFIRSPGGLLRQLWFFEGFAEIVLLQELRMSRARRLLGREVNVRHLRGNWREMPPAARVFSEDWERLEAVGFPVPLFQERAAQVEFFIEIWHDRVIARHIVRTKRTTCRMVLAGFELEVSYTKETIYREESSPE</sequence>
<dbReference type="AlphaFoldDB" id="A0A9P1GN46"/>
<organism evidence="1">
    <name type="scientific">Cladocopium goreaui</name>
    <dbReference type="NCBI Taxonomy" id="2562237"/>
    <lineage>
        <taxon>Eukaryota</taxon>
        <taxon>Sar</taxon>
        <taxon>Alveolata</taxon>
        <taxon>Dinophyceae</taxon>
        <taxon>Suessiales</taxon>
        <taxon>Symbiodiniaceae</taxon>
        <taxon>Cladocopium</taxon>
    </lineage>
</organism>
<protein>
    <submittedName>
        <fullName evidence="1">Uncharacterized protein</fullName>
    </submittedName>
</protein>
<feature type="non-terminal residue" evidence="1">
    <location>
        <position position="1"/>
    </location>
</feature>
<reference evidence="1" key="1">
    <citation type="submission" date="2022-10" db="EMBL/GenBank/DDBJ databases">
        <authorList>
            <person name="Chen Y."/>
            <person name="Dougan E. K."/>
            <person name="Chan C."/>
            <person name="Rhodes N."/>
            <person name="Thang M."/>
        </authorList>
    </citation>
    <scope>NUCLEOTIDE SEQUENCE</scope>
</reference>
<evidence type="ECO:0000313" key="1">
    <source>
        <dbReference type="EMBL" id="CAI4017908.1"/>
    </source>
</evidence>
<accession>A0A9P1GN46</accession>
<name>A0A9P1GN46_9DINO</name>
<comment type="caution">
    <text evidence="1">The sequence shown here is derived from an EMBL/GenBank/DDBJ whole genome shotgun (WGS) entry which is preliminary data.</text>
</comment>
<reference evidence="2" key="2">
    <citation type="submission" date="2024-04" db="EMBL/GenBank/DDBJ databases">
        <authorList>
            <person name="Chen Y."/>
            <person name="Shah S."/>
            <person name="Dougan E. K."/>
            <person name="Thang M."/>
            <person name="Chan C."/>
        </authorList>
    </citation>
    <scope>NUCLEOTIDE SEQUENCE [LARGE SCALE GENOMIC DNA]</scope>
</reference>
<dbReference type="EMBL" id="CAMXCT020006663">
    <property type="protein sequence ID" value="CAL1171283.1"/>
    <property type="molecule type" value="Genomic_DNA"/>
</dbReference>
<dbReference type="Proteomes" id="UP001152797">
    <property type="component" value="Unassembled WGS sequence"/>
</dbReference>